<keyword evidence="2" id="KW-1185">Reference proteome</keyword>
<gene>
    <name evidence="1" type="ORF">OBRU01_14367</name>
</gene>
<name>A0A0L7L6H8_OPEBR</name>
<proteinExistence type="predicted"/>
<dbReference type="EMBL" id="JTDY01002631">
    <property type="protein sequence ID" value="KOB71057.1"/>
    <property type="molecule type" value="Genomic_DNA"/>
</dbReference>
<dbReference type="Proteomes" id="UP000037510">
    <property type="component" value="Unassembled WGS sequence"/>
</dbReference>
<dbReference type="AlphaFoldDB" id="A0A0L7L6H8"/>
<evidence type="ECO:0000313" key="2">
    <source>
        <dbReference type="Proteomes" id="UP000037510"/>
    </source>
</evidence>
<accession>A0A0L7L6H8</accession>
<organism evidence="1 2">
    <name type="scientific">Operophtera brumata</name>
    <name type="common">Winter moth</name>
    <name type="synonym">Phalaena brumata</name>
    <dbReference type="NCBI Taxonomy" id="104452"/>
    <lineage>
        <taxon>Eukaryota</taxon>
        <taxon>Metazoa</taxon>
        <taxon>Ecdysozoa</taxon>
        <taxon>Arthropoda</taxon>
        <taxon>Hexapoda</taxon>
        <taxon>Insecta</taxon>
        <taxon>Pterygota</taxon>
        <taxon>Neoptera</taxon>
        <taxon>Endopterygota</taxon>
        <taxon>Lepidoptera</taxon>
        <taxon>Glossata</taxon>
        <taxon>Ditrysia</taxon>
        <taxon>Geometroidea</taxon>
        <taxon>Geometridae</taxon>
        <taxon>Larentiinae</taxon>
        <taxon>Operophtera</taxon>
    </lineage>
</organism>
<sequence>MNKLICYLNKLYRMELNIVFLTFGKNTSMKDQGRKEYGTARSSRIHYRVLGRREIVTALRLRSGHIPCNKFSYLMRKITSPNCLSCNVIDGVINGMCSEL</sequence>
<protein>
    <submittedName>
        <fullName evidence="1">Non-LTR retrotransposon CATS</fullName>
    </submittedName>
</protein>
<evidence type="ECO:0000313" key="1">
    <source>
        <dbReference type="EMBL" id="KOB71057.1"/>
    </source>
</evidence>
<reference evidence="1 2" key="1">
    <citation type="journal article" date="2015" name="Genome Biol. Evol.">
        <title>The genome of winter moth (Operophtera brumata) provides a genomic perspective on sexual dimorphism and phenology.</title>
        <authorList>
            <person name="Derks M.F."/>
            <person name="Smit S."/>
            <person name="Salis L."/>
            <person name="Schijlen E."/>
            <person name="Bossers A."/>
            <person name="Mateman C."/>
            <person name="Pijl A.S."/>
            <person name="de Ridder D."/>
            <person name="Groenen M.A."/>
            <person name="Visser M.E."/>
            <person name="Megens H.J."/>
        </authorList>
    </citation>
    <scope>NUCLEOTIDE SEQUENCE [LARGE SCALE GENOMIC DNA]</scope>
    <source>
        <strain evidence="1">WM2013NL</strain>
        <tissue evidence="1">Head and thorax</tissue>
    </source>
</reference>
<comment type="caution">
    <text evidence="1">The sequence shown here is derived from an EMBL/GenBank/DDBJ whole genome shotgun (WGS) entry which is preliminary data.</text>
</comment>